<keyword evidence="1" id="KW-0378">Hydrolase</keyword>
<dbReference type="Gene3D" id="3.40.50.1820">
    <property type="entry name" value="alpha/beta hydrolase"/>
    <property type="match status" value="1"/>
</dbReference>
<comment type="caution">
    <text evidence="1">The sequence shown here is derived from an EMBL/GenBank/DDBJ whole genome shotgun (WGS) entry which is preliminary data.</text>
</comment>
<evidence type="ECO:0000313" key="2">
    <source>
        <dbReference type="Proteomes" id="UP000309174"/>
    </source>
</evidence>
<gene>
    <name evidence="1" type="ORF">ETD83_05610</name>
</gene>
<protein>
    <submittedName>
        <fullName evidence="1">Alpha/beta fold hydrolase</fullName>
    </submittedName>
</protein>
<dbReference type="SUPFAM" id="SSF53474">
    <property type="entry name" value="alpha/beta-Hydrolases"/>
    <property type="match status" value="1"/>
</dbReference>
<evidence type="ECO:0000313" key="1">
    <source>
        <dbReference type="EMBL" id="TMR05715.1"/>
    </source>
</evidence>
<proteinExistence type="predicted"/>
<dbReference type="GO" id="GO:0016787">
    <property type="term" value="F:hydrolase activity"/>
    <property type="evidence" value="ECO:0007669"/>
    <property type="project" value="UniProtKB-KW"/>
</dbReference>
<name>A0A5C4JHS5_9ACTN</name>
<dbReference type="AlphaFoldDB" id="A0A5C4JHS5"/>
<reference evidence="1 2" key="1">
    <citation type="submission" date="2019-05" db="EMBL/GenBank/DDBJ databases">
        <title>Draft genome sequence of Actinomadura sp. 14C53.</title>
        <authorList>
            <person name="Saricaoglu S."/>
            <person name="Isik K."/>
        </authorList>
    </citation>
    <scope>NUCLEOTIDE SEQUENCE [LARGE SCALE GENOMIC DNA]</scope>
    <source>
        <strain evidence="1 2">14C53</strain>
    </source>
</reference>
<dbReference type="InterPro" id="IPR029058">
    <property type="entry name" value="AB_hydrolase_fold"/>
</dbReference>
<accession>A0A5C4JHS5</accession>
<keyword evidence="2" id="KW-1185">Reference proteome</keyword>
<dbReference type="InterPro" id="IPR003386">
    <property type="entry name" value="LACT/PDAT_acylTrfase"/>
</dbReference>
<dbReference type="GO" id="GO:0006629">
    <property type="term" value="P:lipid metabolic process"/>
    <property type="evidence" value="ECO:0007669"/>
    <property type="project" value="InterPro"/>
</dbReference>
<dbReference type="EMBL" id="VCKW01000018">
    <property type="protein sequence ID" value="TMR05715.1"/>
    <property type="molecule type" value="Genomic_DNA"/>
</dbReference>
<dbReference type="OrthoDB" id="8871309at2"/>
<sequence length="499" mass="54597">MVHLDVRRVTGNRGGRMRKREFYYPAGAAGAKPMPRSVPHLLVFVPGIGGSALRAADGTLIWGLSGDMLNRPVRLAERLAGPSNGLFDPDYDDGVRPGGLMAVSIPGLTRKLGAYQSVRAMLAANFVLREHNYAEFCYDWRRSVEFSAELLAKEIRERLSALRLRRPGAKVVIIAHSMGGLVARQYLQALDGTEDCARVITHGTPFRGSVKALDYLVNGPKLGPLRFGFIAATMRRVPALYELLPIYRTVVDRRNPMPVPAQRVVDIVEALGLEREQVGQVHRSREFLRALNEPHERAQRLQPLVGYGVGTAQQAELYDGRLVVSERADLLPGEYSVSGGDGTVPALSARPGGAKNVTVRYDNQSHMGMMTGRAPLRKLWFAVHEVLDDLLTHDPALGPRTSSGQDRGVPEHETAVYATVADHYRADRPVVIAGRVREWAKGRPLFARLETTGRVQEVRIAADGAFAADLGVLEEGLYDLAFADAPGEPALLSDVIEVA</sequence>
<dbReference type="PANTHER" id="PTHR11440">
    <property type="entry name" value="LECITHIN-CHOLESTEROL ACYLTRANSFERASE-RELATED"/>
    <property type="match status" value="1"/>
</dbReference>
<dbReference type="Proteomes" id="UP000309174">
    <property type="component" value="Unassembled WGS sequence"/>
</dbReference>
<dbReference type="Pfam" id="PF02450">
    <property type="entry name" value="LCAT"/>
    <property type="match status" value="1"/>
</dbReference>
<organism evidence="1 2">
    <name type="scientific">Actinomadura soli</name>
    <dbReference type="NCBI Taxonomy" id="2508997"/>
    <lineage>
        <taxon>Bacteria</taxon>
        <taxon>Bacillati</taxon>
        <taxon>Actinomycetota</taxon>
        <taxon>Actinomycetes</taxon>
        <taxon>Streptosporangiales</taxon>
        <taxon>Thermomonosporaceae</taxon>
        <taxon>Actinomadura</taxon>
    </lineage>
</organism>
<dbReference type="GO" id="GO:0008374">
    <property type="term" value="F:O-acyltransferase activity"/>
    <property type="evidence" value="ECO:0007669"/>
    <property type="project" value="InterPro"/>
</dbReference>